<feature type="signal peptide" evidence="1">
    <location>
        <begin position="1"/>
        <end position="23"/>
    </location>
</feature>
<comment type="caution">
    <text evidence="2">The sequence shown here is derived from an EMBL/GenBank/DDBJ whole genome shotgun (WGS) entry which is preliminary data.</text>
</comment>
<dbReference type="EMBL" id="VGIY01000106">
    <property type="protein sequence ID" value="MBM3317319.1"/>
    <property type="molecule type" value="Genomic_DNA"/>
</dbReference>
<proteinExistence type="predicted"/>
<dbReference type="Proteomes" id="UP000748308">
    <property type="component" value="Unassembled WGS sequence"/>
</dbReference>
<dbReference type="AlphaFoldDB" id="A0A937XB25"/>
<protein>
    <recommendedName>
        <fullName evidence="4">TPM domain-containing protein</fullName>
    </recommendedName>
</protein>
<feature type="chain" id="PRO_5037735655" description="TPM domain-containing protein" evidence="1">
    <location>
        <begin position="24"/>
        <end position="213"/>
    </location>
</feature>
<evidence type="ECO:0000256" key="1">
    <source>
        <dbReference type="SAM" id="SignalP"/>
    </source>
</evidence>
<keyword evidence="1" id="KW-0732">Signal</keyword>
<name>A0A937XB25_UNCEI</name>
<reference evidence="2" key="1">
    <citation type="submission" date="2019-03" db="EMBL/GenBank/DDBJ databases">
        <title>Lake Tanganyika Metagenome-Assembled Genomes (MAGs).</title>
        <authorList>
            <person name="Tran P."/>
        </authorList>
    </citation>
    <scope>NUCLEOTIDE SEQUENCE</scope>
    <source>
        <strain evidence="2">M_DeepCast_400m_m2_100</strain>
    </source>
</reference>
<sequence>MRSALMLLLGLPSALAFSGEARAAVGCTLNDPDRDIRRLFPEATGYRTDFITIDERGGEPLAREIQEKLDDAFDSIFETNDVPYAFYTVLKGTETIGFVHGVNQKGMYGGLQLILATDLEGEILEFYYQKMSSPEVKLFRDKSFTRQFQGLTLADFYDHAFRREGPVAAIRDPSRNSAQDFAATIRGLRKNLILFDAFILGWRHDAHYREVRP</sequence>
<evidence type="ECO:0000313" key="3">
    <source>
        <dbReference type="Proteomes" id="UP000748308"/>
    </source>
</evidence>
<evidence type="ECO:0000313" key="2">
    <source>
        <dbReference type="EMBL" id="MBM3317319.1"/>
    </source>
</evidence>
<evidence type="ECO:0008006" key="4">
    <source>
        <dbReference type="Google" id="ProtNLM"/>
    </source>
</evidence>
<gene>
    <name evidence="2" type="ORF">FJY75_05660</name>
</gene>
<organism evidence="2 3">
    <name type="scientific">Eiseniibacteriota bacterium</name>
    <dbReference type="NCBI Taxonomy" id="2212470"/>
    <lineage>
        <taxon>Bacteria</taxon>
        <taxon>Candidatus Eiseniibacteriota</taxon>
    </lineage>
</organism>
<accession>A0A937XB25</accession>